<dbReference type="EMBL" id="CADEPM010000015">
    <property type="protein sequence ID" value="CAB3411655.1"/>
    <property type="molecule type" value="Genomic_DNA"/>
</dbReference>
<evidence type="ECO:0000313" key="1">
    <source>
        <dbReference type="EMBL" id="CAB3411655.1"/>
    </source>
</evidence>
<dbReference type="AlphaFoldDB" id="A0A8S1FFX3"/>
<reference evidence="1 2" key="1">
    <citation type="submission" date="2020-04" db="EMBL/GenBank/DDBJ databases">
        <authorList>
            <person name="Laetsch R D."/>
            <person name="Stevens L."/>
            <person name="Kumar S."/>
            <person name="Blaxter L. M."/>
        </authorList>
    </citation>
    <scope>NUCLEOTIDE SEQUENCE [LARGE SCALE GENOMIC DNA]</scope>
</reference>
<name>A0A8S1FFX3_9PELO</name>
<accession>A0A8S1FFX3</accession>
<organism evidence="1 2">
    <name type="scientific">Caenorhabditis bovis</name>
    <dbReference type="NCBI Taxonomy" id="2654633"/>
    <lineage>
        <taxon>Eukaryota</taxon>
        <taxon>Metazoa</taxon>
        <taxon>Ecdysozoa</taxon>
        <taxon>Nematoda</taxon>
        <taxon>Chromadorea</taxon>
        <taxon>Rhabditida</taxon>
        <taxon>Rhabditina</taxon>
        <taxon>Rhabditomorpha</taxon>
        <taxon>Rhabditoidea</taxon>
        <taxon>Rhabditidae</taxon>
        <taxon>Peloderinae</taxon>
        <taxon>Caenorhabditis</taxon>
    </lineage>
</organism>
<sequence>MLQAELTETTTEDKVRRLVSFFTSTPYEDIGLDFDLTSGIDKADPDYFFTMMTDAINMHFGVAAEQDQVSESKTVQDLVDIINSNNV</sequence>
<proteinExistence type="predicted"/>
<dbReference type="OrthoDB" id="5803451at2759"/>
<keyword evidence="2" id="KW-1185">Reference proteome</keyword>
<dbReference type="Proteomes" id="UP000494206">
    <property type="component" value="Unassembled WGS sequence"/>
</dbReference>
<evidence type="ECO:0000313" key="2">
    <source>
        <dbReference type="Proteomes" id="UP000494206"/>
    </source>
</evidence>
<gene>
    <name evidence="1" type="ORF">CBOVIS_LOCUS13030</name>
</gene>
<comment type="caution">
    <text evidence="1">The sequence shown here is derived from an EMBL/GenBank/DDBJ whole genome shotgun (WGS) entry which is preliminary data.</text>
</comment>
<dbReference type="Gene3D" id="1.10.1200.10">
    <property type="entry name" value="ACP-like"/>
    <property type="match status" value="1"/>
</dbReference>
<dbReference type="InterPro" id="IPR036736">
    <property type="entry name" value="ACP-like_sf"/>
</dbReference>
<protein>
    <submittedName>
        <fullName evidence="1">Uncharacterized protein</fullName>
    </submittedName>
</protein>